<keyword evidence="3" id="KW-1185">Reference proteome</keyword>
<keyword evidence="2" id="KW-0378">Hydrolase</keyword>
<dbReference type="InterPro" id="IPR004518">
    <property type="entry name" value="MazG-like_dom"/>
</dbReference>
<dbReference type="AlphaFoldDB" id="A0A290QN93"/>
<dbReference type="PANTHER" id="PTHR30522:SF0">
    <property type="entry name" value="NUCLEOSIDE TRIPHOSPHATE PYROPHOSPHOHYDROLASE"/>
    <property type="match status" value="1"/>
</dbReference>
<dbReference type="OrthoDB" id="9808939at2"/>
<protein>
    <submittedName>
        <fullName evidence="2">Nucleotide pyrophosphohydrolase</fullName>
    </submittedName>
</protein>
<dbReference type="NCBIfam" id="TIGR00444">
    <property type="entry name" value="mazG"/>
    <property type="match status" value="1"/>
</dbReference>
<dbReference type="GO" id="GO:0006203">
    <property type="term" value="P:dGTP catabolic process"/>
    <property type="evidence" value="ECO:0007669"/>
    <property type="project" value="TreeGrafter"/>
</dbReference>
<dbReference type="RefSeq" id="WP_096057839.1">
    <property type="nucleotide sequence ID" value="NZ_CP023344.1"/>
</dbReference>
<dbReference type="EMBL" id="CP023344">
    <property type="protein sequence ID" value="ATC66211.1"/>
    <property type="molecule type" value="Genomic_DNA"/>
</dbReference>
<reference evidence="2 3" key="1">
    <citation type="submission" date="2017-09" db="EMBL/GenBank/DDBJ databases">
        <title>Complete genome sequence of Verrucomicrobial strain HZ-65, isolated from freshwater.</title>
        <authorList>
            <person name="Choi A."/>
        </authorList>
    </citation>
    <scope>NUCLEOTIDE SEQUENCE [LARGE SCALE GENOMIC DNA]</scope>
    <source>
        <strain evidence="2 3">HZ-65</strain>
    </source>
</reference>
<dbReference type="Proteomes" id="UP000217265">
    <property type="component" value="Chromosome"/>
</dbReference>
<dbReference type="KEGG" id="vbh:CMV30_16740"/>
<dbReference type="GO" id="GO:0046052">
    <property type="term" value="P:UTP catabolic process"/>
    <property type="evidence" value="ECO:0007669"/>
    <property type="project" value="TreeGrafter"/>
</dbReference>
<gene>
    <name evidence="2" type="ORF">CMV30_16740</name>
</gene>
<dbReference type="SUPFAM" id="SSF101386">
    <property type="entry name" value="all-alpha NTP pyrophosphatases"/>
    <property type="match status" value="1"/>
</dbReference>
<dbReference type="Pfam" id="PF03819">
    <property type="entry name" value="MazG"/>
    <property type="match status" value="1"/>
</dbReference>
<name>A0A290QN93_9BACT</name>
<evidence type="ECO:0000259" key="1">
    <source>
        <dbReference type="Pfam" id="PF03819"/>
    </source>
</evidence>
<dbReference type="GO" id="GO:0046076">
    <property type="term" value="P:dTTP catabolic process"/>
    <property type="evidence" value="ECO:0007669"/>
    <property type="project" value="TreeGrafter"/>
</dbReference>
<evidence type="ECO:0000313" key="2">
    <source>
        <dbReference type="EMBL" id="ATC66211.1"/>
    </source>
</evidence>
<feature type="domain" description="NTP pyrophosphohydrolase MazG-like" evidence="1">
    <location>
        <begin position="26"/>
        <end position="99"/>
    </location>
</feature>
<dbReference type="Gene3D" id="1.10.287.1080">
    <property type="entry name" value="MazG-like"/>
    <property type="match status" value="1"/>
</dbReference>
<dbReference type="GO" id="GO:0006950">
    <property type="term" value="P:response to stress"/>
    <property type="evidence" value="ECO:0007669"/>
    <property type="project" value="UniProtKB-ARBA"/>
</dbReference>
<dbReference type="InterPro" id="IPR011551">
    <property type="entry name" value="NTP_PyrPHydrolase_MazG"/>
</dbReference>
<organism evidence="2 3">
    <name type="scientific">Nibricoccus aquaticus</name>
    <dbReference type="NCBI Taxonomy" id="2576891"/>
    <lineage>
        <taxon>Bacteria</taxon>
        <taxon>Pseudomonadati</taxon>
        <taxon>Verrucomicrobiota</taxon>
        <taxon>Opitutia</taxon>
        <taxon>Opitutales</taxon>
        <taxon>Opitutaceae</taxon>
        <taxon>Nibricoccus</taxon>
    </lineage>
</organism>
<accession>A0A290QN93</accession>
<sequence length="225" mass="25165">MSAIEELRKTIARLRAPGGCPWDQEQTHASLTRCLIDEVSELLETIDRGDMPHMREELGDVLIQVVFHAQIAEEAGHFTLEDVAREVNEKLVRRHPHVFGDHAKLGTGAEVVVKWEEIKAQEKAAKGDAGKTESIFKELPPKLPSLMYAEAIWKQIEKKKLPVGEDVNVTRIHALGAELNTVELGRLLFEIAAASRVKGLDPEGALRLYAERVKDDVEKRAQQAK</sequence>
<evidence type="ECO:0000313" key="3">
    <source>
        <dbReference type="Proteomes" id="UP000217265"/>
    </source>
</evidence>
<dbReference type="InterPro" id="IPR048015">
    <property type="entry name" value="NTP-PPase_MazG-like_N"/>
</dbReference>
<dbReference type="CDD" id="cd11528">
    <property type="entry name" value="NTP-PPase_MazG_Nterm"/>
    <property type="match status" value="1"/>
</dbReference>
<dbReference type="FunFam" id="1.10.287.1080:FF:000001">
    <property type="entry name" value="Nucleoside triphosphate pyrophosphohydrolase"/>
    <property type="match status" value="1"/>
</dbReference>
<dbReference type="PANTHER" id="PTHR30522">
    <property type="entry name" value="NUCLEOSIDE TRIPHOSPHATE PYROPHOSPHOHYDROLASE"/>
    <property type="match status" value="1"/>
</dbReference>
<dbReference type="GO" id="GO:0046081">
    <property type="term" value="P:dUTP catabolic process"/>
    <property type="evidence" value="ECO:0007669"/>
    <property type="project" value="TreeGrafter"/>
</dbReference>
<dbReference type="GO" id="GO:0046061">
    <property type="term" value="P:dATP catabolic process"/>
    <property type="evidence" value="ECO:0007669"/>
    <property type="project" value="TreeGrafter"/>
</dbReference>
<dbReference type="GO" id="GO:0046047">
    <property type="term" value="P:TTP catabolic process"/>
    <property type="evidence" value="ECO:0007669"/>
    <property type="project" value="TreeGrafter"/>
</dbReference>
<proteinExistence type="predicted"/>
<dbReference type="GO" id="GO:0047429">
    <property type="term" value="F:nucleoside triphosphate diphosphatase activity"/>
    <property type="evidence" value="ECO:0007669"/>
    <property type="project" value="TreeGrafter"/>
</dbReference>